<name>E4T8U9_RIEAD</name>
<dbReference type="Gene3D" id="3.40.50.200">
    <property type="entry name" value="Peptidase S8/S53 domain"/>
    <property type="match status" value="1"/>
</dbReference>
<dbReference type="InterPro" id="IPR023828">
    <property type="entry name" value="Peptidase_S8_Ser-AS"/>
</dbReference>
<reference evidence="9 10" key="1">
    <citation type="journal article" date="2012" name="J. Bacteriol.">
        <title>Complete genome sequence of Riemerella anatipestifer reference strain.</title>
        <authorList>
            <person name="Wang X."/>
            <person name="Zhu D."/>
            <person name="Wang M."/>
            <person name="Cheng A."/>
            <person name="Jia R."/>
            <person name="Zhou Y."/>
            <person name="Chen Z."/>
            <person name="Luo Q."/>
            <person name="Liu F."/>
            <person name="Wang Y."/>
            <person name="Chen X.Y."/>
        </authorList>
    </citation>
    <scope>NUCLEOTIDE SEQUENCE [LARGE SCALE GENOMIC DNA]</scope>
    <source>
        <strain evidence="10">DSM 15868</strain>
    </source>
</reference>
<evidence type="ECO:0000256" key="5">
    <source>
        <dbReference type="ARBA" id="ARBA00022825"/>
    </source>
</evidence>
<dbReference type="InterPro" id="IPR008979">
    <property type="entry name" value="Galactose-bd-like_sf"/>
</dbReference>
<dbReference type="NCBIfam" id="NF038128">
    <property type="entry name" value="choice_anch_J"/>
    <property type="match status" value="2"/>
</dbReference>
<keyword evidence="5 6" id="KW-0720">Serine protease</keyword>
<gene>
    <name evidence="9" type="ORF">RA0C_0395</name>
</gene>
<dbReference type="Gene3D" id="2.60.120.380">
    <property type="match status" value="1"/>
</dbReference>
<evidence type="ECO:0000256" key="7">
    <source>
        <dbReference type="SAM" id="SignalP"/>
    </source>
</evidence>
<keyword evidence="3 7" id="KW-0732">Signal</keyword>
<evidence type="ECO:0000256" key="3">
    <source>
        <dbReference type="ARBA" id="ARBA00022729"/>
    </source>
</evidence>
<feature type="active site" description="Charge relay system" evidence="6">
    <location>
        <position position="159"/>
    </location>
</feature>
<dbReference type="Pfam" id="PF00082">
    <property type="entry name" value="Peptidase_S8"/>
    <property type="match status" value="1"/>
</dbReference>
<comment type="similarity">
    <text evidence="1 6">Belongs to the peptidase S8 family.</text>
</comment>
<keyword evidence="2 6" id="KW-0645">Protease</keyword>
<evidence type="ECO:0000256" key="1">
    <source>
        <dbReference type="ARBA" id="ARBA00011073"/>
    </source>
</evidence>
<evidence type="ECO:0000256" key="6">
    <source>
        <dbReference type="PROSITE-ProRule" id="PRU01240"/>
    </source>
</evidence>
<feature type="chain" id="PRO_5003187736" evidence="7">
    <location>
        <begin position="28"/>
        <end position="1475"/>
    </location>
</feature>
<dbReference type="InterPro" id="IPR000209">
    <property type="entry name" value="Peptidase_S8/S53_dom"/>
</dbReference>
<dbReference type="NCBIfam" id="TIGR04183">
    <property type="entry name" value="Por_Secre_tail"/>
    <property type="match status" value="1"/>
</dbReference>
<evidence type="ECO:0000256" key="4">
    <source>
        <dbReference type="ARBA" id="ARBA00022801"/>
    </source>
</evidence>
<dbReference type="InterPro" id="IPR034058">
    <property type="entry name" value="TagA/B/C/D_pept_dom"/>
</dbReference>
<evidence type="ECO:0000256" key="2">
    <source>
        <dbReference type="ARBA" id="ARBA00022670"/>
    </source>
</evidence>
<dbReference type="Gene3D" id="2.60.120.200">
    <property type="match status" value="2"/>
</dbReference>
<dbReference type="SMART" id="SM00089">
    <property type="entry name" value="PKD"/>
    <property type="match status" value="2"/>
</dbReference>
<dbReference type="KEGG" id="rai:RA0C_0395"/>
<dbReference type="PANTHER" id="PTHR43399">
    <property type="entry name" value="SUBTILISIN-RELATED"/>
    <property type="match status" value="1"/>
</dbReference>
<sequence length="1475" mass="161505">MKKSILGTENLLPIAASFLLLPNFVFAQNAEQVKKIRESSNLKQLNVLQKGFGKSTLSVKELQTKAKSLKIPFEGESNGRYYQLRSFDKKGRPLYYITYNSGAAEGTGTNKLHPEAGVFNLEGSGMKVHEWDGGKVRVSHKEFGGRATQKDNSASLSEHATHVAGTMVASGVDASAKGMAPKATLDAYDWNSDEDEMTAAAADGAILSNHSYGYVGGFAWGSWSGQQGWHWLGSDDDLEFKGYGKYLDSDREWDLITLNAPYYLPVKAAGNPRGDGPKVGETHYVRDSSGKWIASTKNRKKNGGDDGFDCVLYGATGKNLLVVGAAQKIPGGYKSPTDVKMASFSAFGPTDDGRIKPDISGVGVGLRSSVSSGDTDYASLSGTSMASPNVTGSLLLLQEHYSKLNAGNMMKAATLKALAIATANEAGAAPGPDYASGWGLLNAFDAAKTISLNGKYSLIQENTLNNGTQTSFDVVAAGGAPLKVTVVWADPAPSTLSNEEVLNDRSKMLVNDLDVRVVKDGVEVLPWRLNPDNPAAPAVKMDNDVDNVEQVVIENPEAGATYTIVVKHKRDLKKNEVSRDSEGNLIVNLVPATSQDYSLVVTGINNGVRNNLAVTDVKVAATPLEYSTSTPVDFKIENKGKDAYSTGAKLVVKLLNKDNNQVEATGELDIPSISPSDKTVLTHHFDLSKSFVNYSVEAELVYAADEISLDNKLSTSAYGIVADLTPDMASHKFGFEDDFNKNGWTSEDKDADGRTWRKYDDKSLAYEGNSFALNFPGEKTDVDDWFFSNPLKLKKDVLYRVVFYARKFQDFKEVVSVSLGNNPNSLSMTTELIPRVEATGKYNRYFYEFKVPTDQVAYIGFRHKTEGTDKSYAFAMDNVKFEYAESKPNVDFSVDKVQANSYETVSFKNATMTASTLPVSSWEWTFAPNTVTFKDETSPNSEAPKVSLAEGTYSVTLKAKNGKGEDVLTKNDYITVKNTATVAGFKANTQEIFEGEAVLFTNNSTGNPEPNKFEWTITPSDGVEFTGDTKSFTEKDLNVKFTKKGLYKVSLKATSDHNSDKVEKTDYINVKKVYNSVDDLTYNFENSTNLLTLKWQRPDLNPIYKEGFEDEDGVSMPSGMTVIGDQGSSILDWNLTGVYKKSGEYGVRSYAWFMNPFDANSILITPKLRKGAEVLNFNVWHRYKERYDVYVVEAPASGNAPTAEEVKAGHKVYTFEATGTNPTFKLESVNIKNYTNKDFFVAFHHRTKKDDNGFILALDDIEVGYDNSVDGKVGATVGTQTLSKEALPDFKADFLKGDKLVTREMLLPETSLNSGIGSKVSFGISTVPHLVGYEVVKDGTKVSDINDYNTRLYNETMTQNGTYTYDVYAVYSDGVKSDKQTVVVNITTIATSEVDANTGLKVYPNPSNGNFVVEAVSTVSALKASVYDMSGKQILSNEYKGNRFELNLTQQPKGVYILNLVDDKGVKHNVKLMVK</sequence>
<evidence type="ECO:0000259" key="8">
    <source>
        <dbReference type="PROSITE" id="PS50093"/>
    </source>
</evidence>
<evidence type="ECO:0000313" key="10">
    <source>
        <dbReference type="Proteomes" id="UP000010093"/>
    </source>
</evidence>
<dbReference type="CDD" id="cd00146">
    <property type="entry name" value="PKD"/>
    <property type="match status" value="1"/>
</dbReference>
<dbReference type="GO" id="GO:0006508">
    <property type="term" value="P:proteolysis"/>
    <property type="evidence" value="ECO:0007669"/>
    <property type="project" value="UniProtKB-KW"/>
</dbReference>
<dbReference type="CDD" id="cd04842">
    <property type="entry name" value="Peptidases_S8_Kp43_protease"/>
    <property type="match status" value="1"/>
</dbReference>
<dbReference type="GeneID" id="93717281"/>
<dbReference type="SUPFAM" id="SSF49299">
    <property type="entry name" value="PKD domain"/>
    <property type="match status" value="2"/>
</dbReference>
<dbReference type="GO" id="GO:0004252">
    <property type="term" value="F:serine-type endopeptidase activity"/>
    <property type="evidence" value="ECO:0007669"/>
    <property type="project" value="UniProtKB-UniRule"/>
</dbReference>
<accession>E4T8U9</accession>
<dbReference type="InterPro" id="IPR026444">
    <property type="entry name" value="Secre_tail"/>
</dbReference>
<keyword evidence="4 6" id="KW-0378">Hydrolase</keyword>
<dbReference type="PROSITE" id="PS00138">
    <property type="entry name" value="SUBTILASE_SER"/>
    <property type="match status" value="1"/>
</dbReference>
<dbReference type="EMBL" id="CP003388">
    <property type="protein sequence ID" value="AFD55378.1"/>
    <property type="molecule type" value="Genomic_DNA"/>
</dbReference>
<dbReference type="InterPro" id="IPR013783">
    <property type="entry name" value="Ig-like_fold"/>
</dbReference>
<feature type="active site" description="Charge relay system" evidence="6">
    <location>
        <position position="132"/>
    </location>
</feature>
<evidence type="ECO:0000313" key="9">
    <source>
        <dbReference type="EMBL" id="AFD55378.1"/>
    </source>
</evidence>
<dbReference type="PROSITE" id="PS51892">
    <property type="entry name" value="SUBTILASE"/>
    <property type="match status" value="1"/>
</dbReference>
<dbReference type="KEGG" id="ran:Riean_0188"/>
<dbReference type="PROSITE" id="PS50093">
    <property type="entry name" value="PKD"/>
    <property type="match status" value="1"/>
</dbReference>
<dbReference type="RefSeq" id="WP_013446727.1">
    <property type="nucleotide sequence ID" value="NC_014738.1"/>
</dbReference>
<dbReference type="Pfam" id="PF18962">
    <property type="entry name" value="Por_Secre_tail"/>
    <property type="match status" value="1"/>
</dbReference>
<feature type="signal peptide" evidence="7">
    <location>
        <begin position="1"/>
        <end position="27"/>
    </location>
</feature>
<dbReference type="SUPFAM" id="SSF49785">
    <property type="entry name" value="Galactose-binding domain-like"/>
    <property type="match status" value="1"/>
</dbReference>
<dbReference type="SUPFAM" id="SSF52743">
    <property type="entry name" value="Subtilisin-like"/>
    <property type="match status" value="1"/>
</dbReference>
<dbReference type="InterPro" id="IPR036852">
    <property type="entry name" value="Peptidase_S8/S53_dom_sf"/>
</dbReference>
<dbReference type="InterPro" id="IPR035986">
    <property type="entry name" value="PKD_dom_sf"/>
</dbReference>
<dbReference type="InterPro" id="IPR051048">
    <property type="entry name" value="Peptidase_S8/S53_subtilisin"/>
</dbReference>
<feature type="active site" description="Charge relay system" evidence="6">
    <location>
        <position position="384"/>
    </location>
</feature>
<dbReference type="InterPro" id="IPR000601">
    <property type="entry name" value="PKD_dom"/>
</dbReference>
<dbReference type="InterPro" id="IPR022409">
    <property type="entry name" value="PKD/Chitinase_dom"/>
</dbReference>
<dbReference type="HOGENOM" id="CLU_257870_0_0_10"/>
<proteinExistence type="inferred from homology"/>
<feature type="domain" description="PKD" evidence="8">
    <location>
        <begin position="918"/>
        <end position="981"/>
    </location>
</feature>
<dbReference type="Gene3D" id="2.60.40.10">
    <property type="entry name" value="Immunoglobulins"/>
    <property type="match status" value="2"/>
</dbReference>
<dbReference type="Proteomes" id="UP000010093">
    <property type="component" value="Chromosome"/>
</dbReference>
<dbReference type="PANTHER" id="PTHR43399:SF4">
    <property type="entry name" value="CELL WALL-ASSOCIATED PROTEASE"/>
    <property type="match status" value="1"/>
</dbReference>
<dbReference type="PATRIC" id="fig|693978.17.peg.407"/>
<organism evidence="9 10">
    <name type="scientific">Riemerella anatipestifer (strain ATCC 11845 / DSM 15868 / JCM 9532 / NCTC 11014)</name>
    <dbReference type="NCBI Taxonomy" id="693978"/>
    <lineage>
        <taxon>Bacteria</taxon>
        <taxon>Pseudomonadati</taxon>
        <taxon>Bacteroidota</taxon>
        <taxon>Flavobacteriia</taxon>
        <taxon>Flavobacteriales</taxon>
        <taxon>Weeksellaceae</taxon>
        <taxon>Riemerella</taxon>
    </lineage>
</organism>
<protein>
    <submittedName>
        <fullName evidence="9">Peptidase s8 and s53 subtilisin kexin sedolisin</fullName>
    </submittedName>
</protein>